<evidence type="ECO:0000256" key="3">
    <source>
        <dbReference type="ARBA" id="ARBA00022490"/>
    </source>
</evidence>
<evidence type="ECO:0000256" key="1">
    <source>
        <dbReference type="ARBA" id="ARBA00004430"/>
    </source>
</evidence>
<dbReference type="FunFam" id="1.20.58.1120:FF:000001">
    <property type="entry name" value="dynein heavy chain 2, axonemal"/>
    <property type="match status" value="1"/>
</dbReference>
<dbReference type="PANTHER" id="PTHR45703:SF8">
    <property type="entry name" value="DYNEINS HEAVY CHAIN"/>
    <property type="match status" value="1"/>
</dbReference>
<proteinExistence type="inferred from homology"/>
<dbReference type="Gene3D" id="3.40.50.300">
    <property type="entry name" value="P-loop containing nucleotide triphosphate hydrolases"/>
    <property type="match status" value="4"/>
</dbReference>
<comment type="caution">
    <text evidence="16">The sequence shown here is derived from an EMBL/GenBank/DDBJ whole genome shotgun (WGS) entry which is preliminary data.</text>
</comment>
<keyword evidence="3" id="KW-0963">Cytoplasm</keyword>
<dbReference type="GO" id="GO:0030030">
    <property type="term" value="P:cell projection organization"/>
    <property type="evidence" value="ECO:0007669"/>
    <property type="project" value="UniProtKB-KW"/>
</dbReference>
<dbReference type="InterPro" id="IPR035699">
    <property type="entry name" value="AAA_6"/>
</dbReference>
<evidence type="ECO:0000256" key="4">
    <source>
        <dbReference type="ARBA" id="ARBA00022701"/>
    </source>
</evidence>
<dbReference type="Pfam" id="PF12774">
    <property type="entry name" value="AAA_6"/>
    <property type="match status" value="1"/>
</dbReference>
<dbReference type="GO" id="GO:0030286">
    <property type="term" value="C:dynein complex"/>
    <property type="evidence" value="ECO:0007669"/>
    <property type="project" value="UniProtKB-KW"/>
</dbReference>
<dbReference type="Gene3D" id="1.20.920.20">
    <property type="match status" value="1"/>
</dbReference>
<evidence type="ECO:0000313" key="17">
    <source>
        <dbReference type="Proteomes" id="UP001445335"/>
    </source>
</evidence>
<dbReference type="InterPro" id="IPR027417">
    <property type="entry name" value="P-loop_NTPase"/>
</dbReference>
<dbReference type="GO" id="GO:0005874">
    <property type="term" value="C:microtubule"/>
    <property type="evidence" value="ECO:0007669"/>
    <property type="project" value="UniProtKB-KW"/>
</dbReference>
<accession>A0AAW1SCB6</accession>
<dbReference type="Pfam" id="PF08393">
    <property type="entry name" value="DHC_N2"/>
    <property type="match status" value="3"/>
</dbReference>
<keyword evidence="8" id="KW-0067">ATP-binding</keyword>
<dbReference type="InterPro" id="IPR026983">
    <property type="entry name" value="DHC"/>
</dbReference>
<dbReference type="SMART" id="SM00382">
    <property type="entry name" value="AAA"/>
    <property type="match status" value="2"/>
</dbReference>
<sequence length="2554" mass="285989">MPGLAAQGEVSHFQAHGKDLVAAIKPPSKLKKKAVYFAKLAKAAVTAESVAAMVAWGELSEAPLEALLVGEVTAARAEAADNARYLRPLRPMLERLATGDDFAALADLARPLTHMLLLVWAHSSHFNTAGRLVPLLRLVLRDVVAQTRRFAPGLELLAGEAADTADKLRQALHVADSFRAAYLGARQRSAQLCPRNPWRFAAAAVLGEFDPFLARLRELQHIALTAPLFQRLERVEIGGSRGKALTTSVRSVLGSFLAAFAKVQAVTTDPLDLPTSTFAEEAGAFNNAIVDLERRLAAVAELYKTQRQHPTWGRNGAPFSGAVNWCRGLRERITGPMERVRGMRRAVVESDEGREVTALYERLSARLAAFELDTVAAWTRQLLETSDQKLKQPLLTVALEASRVMLAVNFDPALIALLREVRYFMLLRDLPSPIPAPALKARPIYQRMSNHTLSSLGYGTAVTAFYYQVYERADAFRAEIGNLDLICNIHNNIQRTMLPVEKPLIQDRLDAVDVALQQGLAVLTWNSHHIDERIAESLALVDAEALARTTSAPLVEVALELVDVRTALKVSEERSNAFRAQFLGFAHLWTTEMQVYLKSFLAAKGTAREDGQSDDPPLAVFEAQIMKYRGIQEEVQALPANAIIGYLKVDARPVKQALLAWVTKWIFLFTNYLESKASVVGTMKELYSFTASSNTTLDIHEAADGPRPLYVVMACMRDIRKRSDRTDACFYPLRDTVALLLRCGIFLSEAVLKQLEEAPLLWKALKKKMRESLSYLQQAEAVEIRRKSDGFQQRVEDFRAFFLQAAPFAVTEPELAMQHDLFELYIFDHLLLTRCTEELGHLKSLWDMVGAVMATFSAWHATLWDNIQVDELVEEARKMIRDIKTLNKAVRGYEVYRLLEEALKAMLTSLPLATGKTFVMDASFSLGDLLRVGLHQAVDACSEIIDRAQKELIIEKAIQKIEDTWGALTFAVVQMTVEDAATEALETDNLALQTMSGGKYVQGNAVFLEKVTTWQRKLGMVDAVLSTWTDVQRKWQALESIFVGSADIRVQLPEDSKRFDSVNADFQDLMKGAPELNNVDYLETKRVAFPRFYFVAPADLLDILSKGSDPQLILRHLPKNFDNVHNLEFLKDGQGEPTSTAIGMYSGEKEHVEFAEQCKCEGAVEVWLQNVVDAMRAALSAEYKAAVVAYDEKPRGKWLFDQSVQTTITTSRTFFTQEINGAFNDMEDGKEDALKVEYERQVSQLSELIELITGQLSPNDRKKLVTLCTIDVHARDVVQRLLDERVDNVTAFQWQSQLRYSQHDKTRECQVNICDAEIKYSYEYIGNCGCLCITPLSDRCYITLTQAQRLILGGAPAGPAGTGKTETTKDLARALGVQCYVFNCSDQMDYKAMGQIYKGLAQTGAWGCFDEFNRIPVAVLSVCSTQYKTVLDALRARKDRFIFDNVDVALKPSVMAFITMNPGYPGRAELPESLKALFRPCSMCVPDLSLIAEVMLMAEGFQLSKMLSRKFVILYKLCEDLLSKSQHYDWKLRAIKTTLYVAGGMRRASPDMSEDKVLLRALRDFNLGKLTADDTSIFTGLLNDLFPKTAELVPRHIDHDFESKVREAAIELGYQPDDKFCLKVSQLREILVVRWSIFLLGPAGCGKSAIWRTLMRAQQLFGEKTVYKPINPKSVTRNELYGSLNPATREWREGLISVTFRDMANNRTNKHQWIVLDGDIDAEWIESMNTVMDDNKMLTLASNERIPLTPSMRLLLEINHMRHCSPATVSRGGVIYVNADDIGWRPAVESWMAGLEASEFRPLLAVLFERYVETSIEHCRRNFKAVVPLPAVAPAMAVCHILESLLPKETVRGTPPPDKKLLEHHFVFACVWAFGGTMLVDKVSDYRAQFSKWWVSEWKAVQFPEKGLVYDYFVDDAQVQMVHWDQRVPTFSYSPGSASVFVPTVETTRLTYFLDSLIARKHHVMFVGNTGSGKTAIMQHKLRALDADTLCYAAINLNSFSDAPALQTILEQSLEKKSGVRFGPPGSKRLVYFVDDMNMPFVDKYDTQSAIELLRQSLDYKGWFDKVKIVLKEVTNIQYSACINPTAGSFNITPRMQRHFATFAVQMPSLEIARSIFSAILDGHLGVGGFDGSVAKLGPRLVDLEARPLLYGSFMVSNADDEPVYAAIPGYDVLRKALDAKLAEYNEANPVMDLVLFQQAMEHVCRITRIIALPRGNAMLIVNEKFLVYINDLLSTGYVADLCTPEDKVQFCNAVRKYLHVVLCFSPVGDRFRIRARQFPALVNCTSFDWFHTWPSEALVSVATRFLVDIPDVQADVRESLSLHMAFAHLAVADASQRYLESVRRYNYTTPKSYLELISLYKSLLAQKRAELRGEKERLESGVDKIQKASAQVADLQVMLQQEQVVVEEKKAATQQLIESIGKEKAVADVTAFQDECARDLALAEPVIKEAEAALNSLDKASLGELKSFGSPAAEDLSWAAGKKFMGNVDAFLKSLLAFDKDNVPLACADRVEKDYISNPAFNADNIRTKSGAAAGLCAWVINICKYFRIYQAR</sequence>
<evidence type="ECO:0000256" key="5">
    <source>
        <dbReference type="ARBA" id="ARBA00022737"/>
    </source>
</evidence>
<dbReference type="FunFam" id="1.10.8.710:FF:000003">
    <property type="entry name" value="Dynein axonemal heavy chain 5"/>
    <property type="match status" value="1"/>
</dbReference>
<keyword evidence="10" id="KW-0175">Coiled coil</keyword>
<feature type="domain" description="AAA+ ATPase" evidence="15">
    <location>
        <begin position="1960"/>
        <end position="2131"/>
    </location>
</feature>
<dbReference type="SUPFAM" id="SSF52540">
    <property type="entry name" value="P-loop containing nucleoside triphosphate hydrolases"/>
    <property type="match status" value="3"/>
</dbReference>
<keyword evidence="6" id="KW-0547">Nucleotide-binding</keyword>
<keyword evidence="17" id="KW-1185">Reference proteome</keyword>
<gene>
    <name evidence="16" type="ORF">WJX81_007069</name>
</gene>
<dbReference type="EMBL" id="JALJOU010000005">
    <property type="protein sequence ID" value="KAK9843805.1"/>
    <property type="molecule type" value="Genomic_DNA"/>
</dbReference>
<dbReference type="PANTHER" id="PTHR45703">
    <property type="entry name" value="DYNEIN HEAVY CHAIN"/>
    <property type="match status" value="1"/>
</dbReference>
<dbReference type="InterPro" id="IPR003593">
    <property type="entry name" value="AAA+_ATPase"/>
</dbReference>
<evidence type="ECO:0000256" key="14">
    <source>
        <dbReference type="ARBA" id="ARBA00023273"/>
    </source>
</evidence>
<feature type="domain" description="AAA+ ATPase" evidence="15">
    <location>
        <begin position="1352"/>
        <end position="1447"/>
    </location>
</feature>
<dbReference type="Gene3D" id="1.10.8.710">
    <property type="match status" value="1"/>
</dbReference>
<evidence type="ECO:0000259" key="15">
    <source>
        <dbReference type="SMART" id="SM00382"/>
    </source>
</evidence>
<keyword evidence="13" id="KW-0206">Cytoskeleton</keyword>
<dbReference type="InterPro" id="IPR042222">
    <property type="entry name" value="Dynein_2_N"/>
</dbReference>
<evidence type="ECO:0000256" key="12">
    <source>
        <dbReference type="ARBA" id="ARBA00023175"/>
    </source>
</evidence>
<dbReference type="FunFam" id="3.40.50.300:FF:000063">
    <property type="entry name" value="dynein heavy chain 6, axonemal"/>
    <property type="match status" value="1"/>
</dbReference>
<dbReference type="GO" id="GO:0005524">
    <property type="term" value="F:ATP binding"/>
    <property type="evidence" value="ECO:0007669"/>
    <property type="project" value="UniProtKB-KW"/>
</dbReference>
<evidence type="ECO:0000256" key="13">
    <source>
        <dbReference type="ARBA" id="ARBA00023212"/>
    </source>
</evidence>
<dbReference type="FunFam" id="3.20.180.20:FF:000001">
    <property type="entry name" value="Dynein axonemal heavy chain 5"/>
    <property type="match status" value="1"/>
</dbReference>
<protein>
    <recommendedName>
        <fullName evidence="15">AAA+ ATPase domain-containing protein</fullName>
    </recommendedName>
</protein>
<dbReference type="Proteomes" id="UP001445335">
    <property type="component" value="Unassembled WGS sequence"/>
</dbReference>
<reference evidence="16 17" key="1">
    <citation type="journal article" date="2024" name="Nat. Commun.">
        <title>Phylogenomics reveals the evolutionary origins of lichenization in chlorophyte algae.</title>
        <authorList>
            <person name="Puginier C."/>
            <person name="Libourel C."/>
            <person name="Otte J."/>
            <person name="Skaloud P."/>
            <person name="Haon M."/>
            <person name="Grisel S."/>
            <person name="Petersen M."/>
            <person name="Berrin J.G."/>
            <person name="Delaux P.M."/>
            <person name="Dal Grande F."/>
            <person name="Keller J."/>
        </authorList>
    </citation>
    <scope>NUCLEOTIDE SEQUENCE [LARGE SCALE GENOMIC DNA]</scope>
    <source>
        <strain evidence="16 17">SAG 245.80</strain>
    </source>
</reference>
<evidence type="ECO:0000313" key="16">
    <source>
        <dbReference type="EMBL" id="KAK9843805.1"/>
    </source>
</evidence>
<evidence type="ECO:0000256" key="2">
    <source>
        <dbReference type="ARBA" id="ARBA00008887"/>
    </source>
</evidence>
<dbReference type="InterPro" id="IPR041466">
    <property type="entry name" value="Dynein_AAA5_ext"/>
</dbReference>
<dbReference type="GO" id="GO:0007018">
    <property type="term" value="P:microtubule-based movement"/>
    <property type="evidence" value="ECO:0007669"/>
    <property type="project" value="InterPro"/>
</dbReference>
<keyword evidence="11" id="KW-0969">Cilium</keyword>
<dbReference type="InterPro" id="IPR043157">
    <property type="entry name" value="Dynein_AAA1S"/>
</dbReference>
<dbReference type="InterPro" id="IPR042228">
    <property type="entry name" value="Dynein_linker_3"/>
</dbReference>
<keyword evidence="5" id="KW-0677">Repeat</keyword>
<dbReference type="InterPro" id="IPR024743">
    <property type="entry name" value="Dynein_HC_stalk"/>
</dbReference>
<dbReference type="Gene3D" id="3.20.180.20">
    <property type="entry name" value="Dynein heavy chain, N-terminal domain 2"/>
    <property type="match status" value="1"/>
</dbReference>
<dbReference type="Gene3D" id="1.20.140.100">
    <property type="entry name" value="Dynein heavy chain, N-terminal domain 2"/>
    <property type="match status" value="1"/>
</dbReference>
<dbReference type="InterPro" id="IPR013602">
    <property type="entry name" value="Dynein_heavy_linker"/>
</dbReference>
<evidence type="ECO:0000256" key="10">
    <source>
        <dbReference type="ARBA" id="ARBA00023054"/>
    </source>
</evidence>
<dbReference type="Pfam" id="PF12780">
    <property type="entry name" value="AAA_8"/>
    <property type="match status" value="2"/>
</dbReference>
<comment type="subcellular location">
    <subcellularLocation>
        <location evidence="1">Cytoplasm</location>
        <location evidence="1">Cytoskeleton</location>
        <location evidence="1">Cilium axoneme</location>
    </subcellularLocation>
</comment>
<dbReference type="GO" id="GO:0005930">
    <property type="term" value="C:axoneme"/>
    <property type="evidence" value="ECO:0007669"/>
    <property type="project" value="UniProtKB-SubCell"/>
</dbReference>
<evidence type="ECO:0000256" key="8">
    <source>
        <dbReference type="ARBA" id="ARBA00022840"/>
    </source>
</evidence>
<keyword evidence="12" id="KW-0505">Motor protein</keyword>
<evidence type="ECO:0000256" key="11">
    <source>
        <dbReference type="ARBA" id="ARBA00023069"/>
    </source>
</evidence>
<dbReference type="Pfam" id="PF17852">
    <property type="entry name" value="Dynein_AAA_lid"/>
    <property type="match status" value="1"/>
</dbReference>
<keyword evidence="4" id="KW-0493">Microtubule</keyword>
<name>A0AAW1SCB6_9CHLO</name>
<dbReference type="Pfam" id="PF08385">
    <property type="entry name" value="DHC_N1"/>
    <property type="match status" value="1"/>
</dbReference>
<keyword evidence="7" id="KW-0970">Cilium biogenesis/degradation</keyword>
<organism evidence="16 17">
    <name type="scientific">Elliptochloris bilobata</name>
    <dbReference type="NCBI Taxonomy" id="381761"/>
    <lineage>
        <taxon>Eukaryota</taxon>
        <taxon>Viridiplantae</taxon>
        <taxon>Chlorophyta</taxon>
        <taxon>core chlorophytes</taxon>
        <taxon>Trebouxiophyceae</taxon>
        <taxon>Trebouxiophyceae incertae sedis</taxon>
        <taxon>Elliptochloris clade</taxon>
        <taxon>Elliptochloris</taxon>
    </lineage>
</organism>
<keyword evidence="9" id="KW-0243">Dynein</keyword>
<dbReference type="InterPro" id="IPR024317">
    <property type="entry name" value="Dynein_heavy_chain_D4_dom"/>
</dbReference>
<dbReference type="Gene3D" id="1.20.58.1120">
    <property type="match status" value="1"/>
</dbReference>
<dbReference type="InterPro" id="IPR013594">
    <property type="entry name" value="Dynein_heavy_tail"/>
</dbReference>
<dbReference type="GO" id="GO:0051959">
    <property type="term" value="F:dynein light intermediate chain binding"/>
    <property type="evidence" value="ECO:0007669"/>
    <property type="project" value="InterPro"/>
</dbReference>
<evidence type="ECO:0000256" key="9">
    <source>
        <dbReference type="ARBA" id="ARBA00023017"/>
    </source>
</evidence>
<dbReference type="Gene3D" id="1.10.472.130">
    <property type="match status" value="1"/>
</dbReference>
<comment type="similarity">
    <text evidence="2">Belongs to the dynein heavy chain family.</text>
</comment>
<dbReference type="Gene3D" id="1.20.920.30">
    <property type="match status" value="2"/>
</dbReference>
<dbReference type="Pfam" id="PF12777">
    <property type="entry name" value="MT"/>
    <property type="match status" value="1"/>
</dbReference>
<keyword evidence="14" id="KW-0966">Cell projection</keyword>
<dbReference type="Pfam" id="PF12775">
    <property type="entry name" value="AAA_7"/>
    <property type="match status" value="1"/>
</dbReference>
<dbReference type="GO" id="GO:0045505">
    <property type="term" value="F:dynein intermediate chain binding"/>
    <property type="evidence" value="ECO:0007669"/>
    <property type="project" value="InterPro"/>
</dbReference>
<evidence type="ECO:0000256" key="6">
    <source>
        <dbReference type="ARBA" id="ARBA00022741"/>
    </source>
</evidence>
<evidence type="ECO:0000256" key="7">
    <source>
        <dbReference type="ARBA" id="ARBA00022794"/>
    </source>
</evidence>